<proteinExistence type="predicted"/>
<evidence type="ECO:0000313" key="1">
    <source>
        <dbReference type="EMBL" id="KAI5672453.1"/>
    </source>
</evidence>
<sequence>MQWLALVVRIMVQLPHDVRAPLRRWLLIEFGKIIRHYPDYYQNGSNMSMIVVCLGFAVRSICSVIPALLQCRTPRGDWPNAFPRGLLLMQGGGDRACCATSMRMMRPPFTLIATILEAKDLGDQGKMKEKDKAIEDLEDLCLS</sequence>
<comment type="caution">
    <text evidence="1">The sequence shown here is derived from an EMBL/GenBank/DDBJ whole genome shotgun (WGS) entry which is preliminary data.</text>
</comment>
<keyword evidence="2" id="KW-1185">Reference proteome</keyword>
<accession>A0ACC0BIL5</accession>
<evidence type="ECO:0000313" key="2">
    <source>
        <dbReference type="Proteomes" id="UP001060085"/>
    </source>
</evidence>
<dbReference type="Proteomes" id="UP001060085">
    <property type="component" value="Linkage Group LG03"/>
</dbReference>
<protein>
    <submittedName>
        <fullName evidence="1">Uncharacterized protein</fullName>
    </submittedName>
</protein>
<dbReference type="EMBL" id="CM044703">
    <property type="protein sequence ID" value="KAI5672453.1"/>
    <property type="molecule type" value="Genomic_DNA"/>
</dbReference>
<name>A0ACC0BIL5_CATRO</name>
<organism evidence="1 2">
    <name type="scientific">Catharanthus roseus</name>
    <name type="common">Madagascar periwinkle</name>
    <name type="synonym">Vinca rosea</name>
    <dbReference type="NCBI Taxonomy" id="4058"/>
    <lineage>
        <taxon>Eukaryota</taxon>
        <taxon>Viridiplantae</taxon>
        <taxon>Streptophyta</taxon>
        <taxon>Embryophyta</taxon>
        <taxon>Tracheophyta</taxon>
        <taxon>Spermatophyta</taxon>
        <taxon>Magnoliopsida</taxon>
        <taxon>eudicotyledons</taxon>
        <taxon>Gunneridae</taxon>
        <taxon>Pentapetalae</taxon>
        <taxon>asterids</taxon>
        <taxon>lamiids</taxon>
        <taxon>Gentianales</taxon>
        <taxon>Apocynaceae</taxon>
        <taxon>Rauvolfioideae</taxon>
        <taxon>Vinceae</taxon>
        <taxon>Catharanthinae</taxon>
        <taxon>Catharanthus</taxon>
    </lineage>
</organism>
<gene>
    <name evidence="1" type="ORF">M9H77_12817</name>
</gene>
<reference evidence="2" key="1">
    <citation type="journal article" date="2023" name="Nat. Plants">
        <title>Single-cell RNA sequencing provides a high-resolution roadmap for understanding the multicellular compartmentation of specialized metabolism.</title>
        <authorList>
            <person name="Sun S."/>
            <person name="Shen X."/>
            <person name="Li Y."/>
            <person name="Li Y."/>
            <person name="Wang S."/>
            <person name="Li R."/>
            <person name="Zhang H."/>
            <person name="Shen G."/>
            <person name="Guo B."/>
            <person name="Wei J."/>
            <person name="Xu J."/>
            <person name="St-Pierre B."/>
            <person name="Chen S."/>
            <person name="Sun C."/>
        </authorList>
    </citation>
    <scope>NUCLEOTIDE SEQUENCE [LARGE SCALE GENOMIC DNA]</scope>
</reference>